<dbReference type="Proteomes" id="UP000283523">
    <property type="component" value="Unassembled WGS sequence"/>
</dbReference>
<keyword evidence="1" id="KW-0732">Signal</keyword>
<feature type="chain" id="PRO_5019023944" description="T9SS C-terminal target domain-containing protein" evidence="1">
    <location>
        <begin position="23"/>
        <end position="563"/>
    </location>
</feature>
<protein>
    <recommendedName>
        <fullName evidence="4">T9SS C-terminal target domain-containing protein</fullName>
    </recommendedName>
</protein>
<proteinExistence type="predicted"/>
<dbReference type="NCBIfam" id="TIGR04534">
    <property type="entry name" value="ELWxxDGT_rpt"/>
    <property type="match status" value="2"/>
</dbReference>
<feature type="signal peptide" evidence="1">
    <location>
        <begin position="1"/>
        <end position="22"/>
    </location>
</feature>
<sequence>MKKVLQILTLLSFIQHPLSLWAQFGPAEPTSFYIARVKDINPVYSTGGPSWLTDLNGVLYFTAENGVNGRELWKSDGTEAGTVQVKNINLNGSSNPYNLINYSGVLFFSADNGSVGRELWKSNGTAAGTELVKNINPSGDSDPSGPVVMNNILYFFADNGTDGRELWRSNGTSAGTYQVKDINPAGDGVTLFGEWAGLNVMNGVLYFVAQDASGPGLWRSDGTTAGTYQIHSLSALTIAGVIQALTPQHLTVVGGQLYFFYQYIDSADTFKNRLYKTNGSPGSATHVQTLSGTVHETIAFTSKLFFTTDTGNSDELWFSDGTPPGTQRLKNTNPFGDDRVFQLTTVGNTLFFGGQNGPDNFCLWKTDGTTANTVIVKELYPSNLNAVNGKLFFNGPGSPGLGGPEPWISDGTTSGTRLLKDLNPYGPSVGTTPFVESGNRVFFAALESDHGVELYKYVPCTFCPVGGREAADLPTETPSSLQLQVQQNPILGKTLTVDVSWDTGQPVQLSLTDLQGRILETRRLSGHQEKQRQVLEVGHLPAGLLLLRASTADQQRVIRLWKP</sequence>
<gene>
    <name evidence="2" type="ORF">DYU11_12395</name>
</gene>
<dbReference type="InterPro" id="IPR011047">
    <property type="entry name" value="Quinoprotein_ADH-like_sf"/>
</dbReference>
<evidence type="ECO:0000313" key="2">
    <source>
        <dbReference type="EMBL" id="RIV23766.1"/>
    </source>
</evidence>
<evidence type="ECO:0000313" key="3">
    <source>
        <dbReference type="Proteomes" id="UP000283523"/>
    </source>
</evidence>
<dbReference type="InterPro" id="IPR030916">
    <property type="entry name" value="ELWxxDGT_rpt"/>
</dbReference>
<dbReference type="EMBL" id="QXED01000003">
    <property type="protein sequence ID" value="RIV23766.1"/>
    <property type="molecule type" value="Genomic_DNA"/>
</dbReference>
<name>A0A418MBR5_9BACT</name>
<reference evidence="2 3" key="1">
    <citation type="submission" date="2018-08" db="EMBL/GenBank/DDBJ databases">
        <title>Fibrisoma montanum sp. nov., isolated from Danxia mountain soil.</title>
        <authorList>
            <person name="Huang Y."/>
        </authorList>
    </citation>
    <scope>NUCLEOTIDE SEQUENCE [LARGE SCALE GENOMIC DNA]</scope>
    <source>
        <strain evidence="2 3">HYT19</strain>
    </source>
</reference>
<dbReference type="RefSeq" id="WP_119667982.1">
    <property type="nucleotide sequence ID" value="NZ_QXED01000003.1"/>
</dbReference>
<accession>A0A418MBR5</accession>
<evidence type="ECO:0008006" key="4">
    <source>
        <dbReference type="Google" id="ProtNLM"/>
    </source>
</evidence>
<keyword evidence="3" id="KW-1185">Reference proteome</keyword>
<evidence type="ECO:0000256" key="1">
    <source>
        <dbReference type="SAM" id="SignalP"/>
    </source>
</evidence>
<dbReference type="AlphaFoldDB" id="A0A418MBR5"/>
<dbReference type="SUPFAM" id="SSF50998">
    <property type="entry name" value="Quinoprotein alcohol dehydrogenase-like"/>
    <property type="match status" value="1"/>
</dbReference>
<dbReference type="OrthoDB" id="1489153at2"/>
<organism evidence="2 3">
    <name type="scientific">Fibrisoma montanum</name>
    <dbReference type="NCBI Taxonomy" id="2305895"/>
    <lineage>
        <taxon>Bacteria</taxon>
        <taxon>Pseudomonadati</taxon>
        <taxon>Bacteroidota</taxon>
        <taxon>Cytophagia</taxon>
        <taxon>Cytophagales</taxon>
        <taxon>Spirosomataceae</taxon>
        <taxon>Fibrisoma</taxon>
    </lineage>
</organism>
<comment type="caution">
    <text evidence="2">The sequence shown here is derived from an EMBL/GenBank/DDBJ whole genome shotgun (WGS) entry which is preliminary data.</text>
</comment>